<dbReference type="OrthoDB" id="3256236at2"/>
<evidence type="ECO:0008006" key="3">
    <source>
        <dbReference type="Google" id="ProtNLM"/>
    </source>
</evidence>
<dbReference type="EMBL" id="VFMN01000001">
    <property type="protein sequence ID" value="TQJ07202.1"/>
    <property type="molecule type" value="Genomic_DNA"/>
</dbReference>
<gene>
    <name evidence="1" type="ORF">FB458_0256</name>
</gene>
<dbReference type="RefSeq" id="WP_141846071.1">
    <property type="nucleotide sequence ID" value="NZ_BAAAPR010000018.1"/>
</dbReference>
<proteinExistence type="predicted"/>
<organism evidence="1 2">
    <name type="scientific">Lapillicoccus jejuensis</name>
    <dbReference type="NCBI Taxonomy" id="402171"/>
    <lineage>
        <taxon>Bacteria</taxon>
        <taxon>Bacillati</taxon>
        <taxon>Actinomycetota</taxon>
        <taxon>Actinomycetes</taxon>
        <taxon>Micrococcales</taxon>
        <taxon>Intrasporangiaceae</taxon>
        <taxon>Lapillicoccus</taxon>
    </lineage>
</organism>
<protein>
    <recommendedName>
        <fullName evidence="3">RES domain-containing protein</fullName>
    </recommendedName>
</protein>
<dbReference type="AlphaFoldDB" id="A0A542DVS5"/>
<name>A0A542DVS5_9MICO</name>
<dbReference type="Proteomes" id="UP000317893">
    <property type="component" value="Unassembled WGS sequence"/>
</dbReference>
<sequence>MTTRCPAPPWTLPPLDPGDVLDQVDPVLRIYSSAGPYAVGWSTLRSHGPVASMRFDHHPPPARMHPTLAVTYGTTSWTGRDGRPTDPFEVAVVERFRSSGVLDRTTDGPRFVLWAPTRPLRLLQLSDSTWVARAGGNAALTSGARGTARAWSRAIHRSYPDVDGLLWSSSVLPPGRSVVLYERARDAVPSAPDSDRALAEPFLQPALARIAGRYGLTLL</sequence>
<accession>A0A542DVS5</accession>
<comment type="caution">
    <text evidence="1">The sequence shown here is derived from an EMBL/GenBank/DDBJ whole genome shotgun (WGS) entry which is preliminary data.</text>
</comment>
<evidence type="ECO:0000313" key="1">
    <source>
        <dbReference type="EMBL" id="TQJ07202.1"/>
    </source>
</evidence>
<reference evidence="1 2" key="1">
    <citation type="submission" date="2019-06" db="EMBL/GenBank/DDBJ databases">
        <title>Sequencing the genomes of 1000 actinobacteria strains.</title>
        <authorList>
            <person name="Klenk H.-P."/>
        </authorList>
    </citation>
    <scope>NUCLEOTIDE SEQUENCE [LARGE SCALE GENOMIC DNA]</scope>
    <source>
        <strain evidence="1 2">DSM 18607</strain>
    </source>
</reference>
<keyword evidence="2" id="KW-1185">Reference proteome</keyword>
<evidence type="ECO:0000313" key="2">
    <source>
        <dbReference type="Proteomes" id="UP000317893"/>
    </source>
</evidence>